<keyword evidence="2" id="KW-1185">Reference proteome</keyword>
<gene>
    <name evidence="1" type="ORF">Atai01_79170</name>
</gene>
<proteinExistence type="predicted"/>
<name>A0A9W6R8P4_9PSEU</name>
<comment type="caution">
    <text evidence="1">The sequence shown here is derived from an EMBL/GenBank/DDBJ whole genome shotgun (WGS) entry which is preliminary data.</text>
</comment>
<reference evidence="1" key="1">
    <citation type="submission" date="2023-03" db="EMBL/GenBank/DDBJ databases">
        <title>Amycolatopsis taiwanensis NBRC 103393.</title>
        <authorList>
            <person name="Ichikawa N."/>
            <person name="Sato H."/>
            <person name="Tonouchi N."/>
        </authorList>
    </citation>
    <scope>NUCLEOTIDE SEQUENCE</scope>
    <source>
        <strain evidence="1">NBRC 103393</strain>
    </source>
</reference>
<organism evidence="1 2">
    <name type="scientific">Amycolatopsis taiwanensis</name>
    <dbReference type="NCBI Taxonomy" id="342230"/>
    <lineage>
        <taxon>Bacteria</taxon>
        <taxon>Bacillati</taxon>
        <taxon>Actinomycetota</taxon>
        <taxon>Actinomycetes</taxon>
        <taxon>Pseudonocardiales</taxon>
        <taxon>Pseudonocardiaceae</taxon>
        <taxon>Amycolatopsis</taxon>
    </lineage>
</organism>
<evidence type="ECO:0000313" key="2">
    <source>
        <dbReference type="Proteomes" id="UP001165136"/>
    </source>
</evidence>
<dbReference type="EMBL" id="BSTI01000034">
    <property type="protein sequence ID" value="GLY71298.1"/>
    <property type="molecule type" value="Genomic_DNA"/>
</dbReference>
<sequence length="50" mass="5294">MSYWFLKFYALLPDPVPGGTNSVGYGLTAAEALKIDHALVKAGQLAAETP</sequence>
<evidence type="ECO:0000313" key="1">
    <source>
        <dbReference type="EMBL" id="GLY71298.1"/>
    </source>
</evidence>
<protein>
    <submittedName>
        <fullName evidence="1">Uncharacterized protein</fullName>
    </submittedName>
</protein>
<accession>A0A9W6R8P4</accession>
<dbReference type="Proteomes" id="UP001165136">
    <property type="component" value="Unassembled WGS sequence"/>
</dbReference>
<dbReference type="AlphaFoldDB" id="A0A9W6R8P4"/>